<dbReference type="Pfam" id="PF08441">
    <property type="entry name" value="Integrin_A_Ig_1"/>
    <property type="match status" value="1"/>
</dbReference>
<dbReference type="Gene3D" id="2.60.40.1460">
    <property type="entry name" value="Integrin domains. Chain A, domain 2"/>
    <property type="match status" value="1"/>
</dbReference>
<dbReference type="Proteomes" id="UP000001554">
    <property type="component" value="Chromosome 4"/>
</dbReference>
<dbReference type="PRINTS" id="PR01186">
    <property type="entry name" value="INTEGRINB"/>
</dbReference>
<evidence type="ECO:0000256" key="13">
    <source>
        <dbReference type="ARBA" id="ARBA00023157"/>
    </source>
</evidence>
<dbReference type="GO" id="GO:0005576">
    <property type="term" value="C:extracellular region"/>
    <property type="evidence" value="ECO:0007669"/>
    <property type="project" value="UniProtKB-SubCell"/>
</dbReference>
<protein>
    <recommendedName>
        <fullName evidence="17">Integrin beta</fullName>
    </recommendedName>
</protein>
<feature type="domain" description="Fibronectin type-III" evidence="22">
    <location>
        <begin position="1859"/>
        <end position="1954"/>
    </location>
</feature>
<dbReference type="PROSITE" id="PS00243">
    <property type="entry name" value="I_EGF_1"/>
    <property type="match status" value="2"/>
</dbReference>
<dbReference type="GO" id="GO:0007155">
    <property type="term" value="P:cell adhesion"/>
    <property type="evidence" value="ECO:0007669"/>
    <property type="project" value="UniProtKB-KW"/>
</dbReference>
<evidence type="ECO:0000256" key="10">
    <source>
        <dbReference type="ARBA" id="ARBA00022989"/>
    </source>
</evidence>
<dbReference type="SMART" id="SM00060">
    <property type="entry name" value="FN3"/>
    <property type="match status" value="5"/>
</dbReference>
<comment type="caution">
    <text evidence="15">Lacks conserved residue(s) required for the propagation of feature annotation.</text>
</comment>
<dbReference type="InterPro" id="IPR015812">
    <property type="entry name" value="Integrin_bsu"/>
</dbReference>
<reference evidence="23" key="1">
    <citation type="journal article" date="2020" name="Nat. Ecol. Evol.">
        <title>Deeply conserved synteny resolves early events in vertebrate evolution.</title>
        <authorList>
            <person name="Simakov O."/>
            <person name="Marletaz F."/>
            <person name="Yue J.X."/>
            <person name="O'Connell B."/>
            <person name="Jenkins J."/>
            <person name="Brandt A."/>
            <person name="Calef R."/>
            <person name="Tung C.H."/>
            <person name="Huang T.K."/>
            <person name="Schmutz J."/>
            <person name="Satoh N."/>
            <person name="Yu J.K."/>
            <person name="Putnam N.H."/>
            <person name="Green R.E."/>
            <person name="Rokhsar D.S."/>
        </authorList>
    </citation>
    <scope>NUCLEOTIDE SEQUENCE [LARGE SCALE GENOMIC DNA]</scope>
    <source>
        <strain evidence="23">S238N-H82</strain>
    </source>
</reference>
<dbReference type="InterPro" id="IPR000742">
    <property type="entry name" value="EGF"/>
</dbReference>
<evidence type="ECO:0000313" key="24">
    <source>
        <dbReference type="RefSeq" id="XP_035671818.1"/>
    </source>
</evidence>
<dbReference type="PRINTS" id="PR00014">
    <property type="entry name" value="FNTYPEIII"/>
</dbReference>
<dbReference type="InterPro" id="IPR012896">
    <property type="entry name" value="Integrin_bsu_tail"/>
</dbReference>
<dbReference type="PANTHER" id="PTHR10082:SF60">
    <property type="entry name" value="INTEGRIN BETA-PS"/>
    <property type="match status" value="1"/>
</dbReference>
<organism evidence="23 24">
    <name type="scientific">Branchiostoma floridae</name>
    <name type="common">Florida lancelet</name>
    <name type="synonym">Amphioxus</name>
    <dbReference type="NCBI Taxonomy" id="7739"/>
    <lineage>
        <taxon>Eukaryota</taxon>
        <taxon>Metazoa</taxon>
        <taxon>Chordata</taxon>
        <taxon>Cephalochordata</taxon>
        <taxon>Leptocardii</taxon>
        <taxon>Amphioxiformes</taxon>
        <taxon>Branchiostomatidae</taxon>
        <taxon>Branchiostoma</taxon>
    </lineage>
</organism>
<dbReference type="InterPro" id="IPR032695">
    <property type="entry name" value="Integrin_dom_sf"/>
</dbReference>
<feature type="region of interest" description="Disordered" evidence="18">
    <location>
        <begin position="2275"/>
        <end position="2317"/>
    </location>
</feature>
<dbReference type="SUPFAM" id="SSF53300">
    <property type="entry name" value="vWA-like"/>
    <property type="match status" value="1"/>
</dbReference>
<dbReference type="Gene3D" id="2.10.25.10">
    <property type="entry name" value="Laminin"/>
    <property type="match status" value="9"/>
</dbReference>
<feature type="repeat" description="FG-GAP" evidence="16">
    <location>
        <begin position="311"/>
        <end position="372"/>
    </location>
</feature>
<keyword evidence="10" id="KW-1133">Transmembrane helix</keyword>
<dbReference type="Pfam" id="PF07974">
    <property type="entry name" value="EGF_2"/>
    <property type="match status" value="2"/>
</dbReference>
<feature type="region of interest" description="Disordered" evidence="18">
    <location>
        <begin position="1741"/>
        <end position="1764"/>
    </location>
</feature>
<evidence type="ECO:0000256" key="11">
    <source>
        <dbReference type="ARBA" id="ARBA00023037"/>
    </source>
</evidence>
<dbReference type="InterPro" id="IPR057073">
    <property type="entry name" value="EGF_integrin_2"/>
</dbReference>
<evidence type="ECO:0000256" key="5">
    <source>
        <dbReference type="ARBA" id="ARBA00022536"/>
    </source>
</evidence>
<evidence type="ECO:0000256" key="18">
    <source>
        <dbReference type="SAM" id="MobiDB-lite"/>
    </source>
</evidence>
<dbReference type="SUPFAM" id="SSF57196">
    <property type="entry name" value="EGF/Laminin"/>
    <property type="match status" value="5"/>
</dbReference>
<dbReference type="SUPFAM" id="SSF103575">
    <property type="entry name" value="Plexin repeat"/>
    <property type="match status" value="1"/>
</dbReference>
<feature type="repeat" description="FG-GAP" evidence="16">
    <location>
        <begin position="375"/>
        <end position="432"/>
    </location>
</feature>
<dbReference type="Gene3D" id="3.40.50.410">
    <property type="entry name" value="von Willebrand factor, type A domain"/>
    <property type="match status" value="1"/>
</dbReference>
<evidence type="ECO:0000256" key="2">
    <source>
        <dbReference type="ARBA" id="ARBA00004251"/>
    </source>
</evidence>
<dbReference type="GeneID" id="118412872"/>
<dbReference type="Gene3D" id="2.60.40.1530">
    <property type="entry name" value="ntegrin, alpha v. Chain A, domain 4"/>
    <property type="match status" value="1"/>
</dbReference>
<dbReference type="SUPFAM" id="SSF49265">
    <property type="entry name" value="Fibronectin type III"/>
    <property type="match status" value="3"/>
</dbReference>
<dbReference type="InterPro" id="IPR003961">
    <property type="entry name" value="FN3_dom"/>
</dbReference>
<dbReference type="InterPro" id="IPR002369">
    <property type="entry name" value="Integrin_bsu_VWA"/>
</dbReference>
<feature type="repeat" description="FG-GAP" evidence="16">
    <location>
        <begin position="436"/>
        <end position="500"/>
    </location>
</feature>
<dbReference type="GO" id="GO:0007229">
    <property type="term" value="P:integrin-mediated signaling pathway"/>
    <property type="evidence" value="ECO:0007669"/>
    <property type="project" value="UniProtKB-KW"/>
</dbReference>
<dbReference type="CDD" id="cd00063">
    <property type="entry name" value="FN3"/>
    <property type="match status" value="5"/>
</dbReference>
<evidence type="ECO:0000259" key="19">
    <source>
        <dbReference type="PROSITE" id="PS50026"/>
    </source>
</evidence>
<dbReference type="InterPro" id="IPR013519">
    <property type="entry name" value="Int_alpha_beta-p"/>
</dbReference>
<dbReference type="SUPFAM" id="SSF57603">
    <property type="entry name" value="FnI-like domain"/>
    <property type="match status" value="1"/>
</dbReference>
<proteinExistence type="inferred from homology"/>
<dbReference type="SUPFAM" id="SSF69318">
    <property type="entry name" value="Integrin alpha N-terminal domain"/>
    <property type="match status" value="1"/>
</dbReference>
<feature type="domain" description="EGF-like" evidence="19">
    <location>
        <begin position="2107"/>
        <end position="2149"/>
    </location>
</feature>
<keyword evidence="7" id="KW-0732">Signal</keyword>
<keyword evidence="12" id="KW-0472">Membrane</keyword>
<dbReference type="PROSITE" id="PS50184">
    <property type="entry name" value="VWFC_2"/>
    <property type="match status" value="1"/>
</dbReference>
<dbReference type="Gene3D" id="2.60.40.10">
    <property type="entry name" value="Immunoglobulins"/>
    <property type="match status" value="5"/>
</dbReference>
<dbReference type="FunFam" id="2.10.25.10:FF:000036">
    <property type="entry name" value="Integrin beta"/>
    <property type="match status" value="3"/>
</dbReference>
<comment type="similarity">
    <text evidence="3 17">Belongs to the integrin beta chain family.</text>
</comment>
<dbReference type="InterPro" id="IPR002035">
    <property type="entry name" value="VWF_A"/>
</dbReference>
<dbReference type="Pfam" id="PF23105">
    <property type="entry name" value="EGF_integrin"/>
    <property type="match status" value="3"/>
</dbReference>
<feature type="region of interest" description="Disordered" evidence="18">
    <location>
        <begin position="2379"/>
        <end position="2440"/>
    </location>
</feature>
<dbReference type="CDD" id="cd00198">
    <property type="entry name" value="vWFA"/>
    <property type="match status" value="1"/>
</dbReference>
<dbReference type="InterPro" id="IPR013111">
    <property type="entry name" value="EGF_extracell"/>
</dbReference>
<keyword evidence="8" id="KW-0677">Repeat</keyword>
<dbReference type="Gene3D" id="2.60.40.1510">
    <property type="entry name" value="ntegrin, alpha v. Chain A, domain 3"/>
    <property type="match status" value="1"/>
</dbReference>
<dbReference type="SMART" id="SM00181">
    <property type="entry name" value="EGF"/>
    <property type="match status" value="7"/>
</dbReference>
<dbReference type="InterPro" id="IPR028994">
    <property type="entry name" value="Integrin_alpha_N"/>
</dbReference>
<dbReference type="Pfam" id="PF01839">
    <property type="entry name" value="FG-GAP"/>
    <property type="match status" value="2"/>
</dbReference>
<dbReference type="PROSITE" id="PS52047">
    <property type="entry name" value="I_EGF_2"/>
    <property type="match status" value="6"/>
</dbReference>
<dbReference type="SMART" id="SM00423">
    <property type="entry name" value="PSI"/>
    <property type="match status" value="1"/>
</dbReference>
<evidence type="ECO:0000256" key="17">
    <source>
        <dbReference type="RuleBase" id="RU000633"/>
    </source>
</evidence>
<gene>
    <name evidence="24" type="primary">LOC118412872</name>
</gene>
<keyword evidence="14" id="KW-0325">Glycoprotein</keyword>
<evidence type="ECO:0000313" key="23">
    <source>
        <dbReference type="Proteomes" id="UP000001554"/>
    </source>
</evidence>
<dbReference type="InterPro" id="IPR013783">
    <property type="entry name" value="Ig-like_fold"/>
</dbReference>
<dbReference type="InterPro" id="IPR001007">
    <property type="entry name" value="VWF_dom"/>
</dbReference>
<dbReference type="Gene3D" id="2.130.10.130">
    <property type="entry name" value="Integrin alpha, N-terminal"/>
    <property type="match status" value="1"/>
</dbReference>
<keyword evidence="13 15" id="KW-1015">Disulfide bond</keyword>
<keyword evidence="4" id="KW-1003">Cell membrane</keyword>
<dbReference type="SMART" id="SM00191">
    <property type="entry name" value="Int_alpha"/>
    <property type="match status" value="5"/>
</dbReference>
<feature type="domain" description="Fibronectin type-III" evidence="22">
    <location>
        <begin position="1652"/>
        <end position="1748"/>
    </location>
</feature>
<dbReference type="InterPro" id="IPR013649">
    <property type="entry name" value="Integrin_alpha_Ig-like_1"/>
</dbReference>
<evidence type="ECO:0000256" key="12">
    <source>
        <dbReference type="ARBA" id="ARBA00023136"/>
    </source>
</evidence>
<feature type="compositionally biased region" description="Low complexity" evidence="18">
    <location>
        <begin position="2422"/>
        <end position="2440"/>
    </location>
</feature>
<feature type="domain" description="Fibronectin type-III" evidence="22">
    <location>
        <begin position="1552"/>
        <end position="1645"/>
    </location>
</feature>
<keyword evidence="11 17" id="KW-0401">Integrin</keyword>
<dbReference type="PANTHER" id="PTHR10082">
    <property type="entry name" value="INTEGRIN BETA SUBUNIT"/>
    <property type="match status" value="1"/>
</dbReference>
<dbReference type="PROSITE" id="PS50026">
    <property type="entry name" value="EGF_3"/>
    <property type="match status" value="1"/>
</dbReference>
<dbReference type="SMART" id="SM00187">
    <property type="entry name" value="INB"/>
    <property type="match status" value="1"/>
</dbReference>
<feature type="domain" description="Fibronectin type-III" evidence="22">
    <location>
        <begin position="1756"/>
        <end position="1852"/>
    </location>
</feature>
<evidence type="ECO:0000259" key="22">
    <source>
        <dbReference type="PROSITE" id="PS50853"/>
    </source>
</evidence>
<reference evidence="24" key="2">
    <citation type="submission" date="2025-08" db="UniProtKB">
        <authorList>
            <consortium name="RefSeq"/>
        </authorList>
    </citation>
    <scope>IDENTIFICATION</scope>
    <source>
        <strain evidence="24">S238N-H82</strain>
        <tissue evidence="24">Testes</tissue>
    </source>
</reference>
<keyword evidence="23" id="KW-1185">Reference proteome</keyword>
<feature type="compositionally biased region" description="Low complexity" evidence="18">
    <location>
        <begin position="2275"/>
        <end position="2289"/>
    </location>
</feature>
<feature type="domain" description="Fibronectin type-III" evidence="22">
    <location>
        <begin position="1959"/>
        <end position="2057"/>
    </location>
</feature>
<accession>A0A9J7KWG6</accession>
<evidence type="ECO:0000256" key="8">
    <source>
        <dbReference type="ARBA" id="ARBA00022737"/>
    </source>
</evidence>
<feature type="domain" description="VWFA" evidence="21">
    <location>
        <begin position="973"/>
        <end position="1205"/>
    </location>
</feature>
<evidence type="ECO:0000256" key="6">
    <source>
        <dbReference type="ARBA" id="ARBA00022692"/>
    </source>
</evidence>
<feature type="disulfide bond" evidence="15">
    <location>
        <begin position="2139"/>
        <end position="2148"/>
    </location>
</feature>
<dbReference type="SUPFAM" id="SSF69179">
    <property type="entry name" value="Integrin domains"/>
    <property type="match status" value="2"/>
</dbReference>
<evidence type="ECO:0000256" key="14">
    <source>
        <dbReference type="ARBA" id="ARBA00023180"/>
    </source>
</evidence>
<evidence type="ECO:0000256" key="3">
    <source>
        <dbReference type="ARBA" id="ARBA00007449"/>
    </source>
</evidence>
<evidence type="ECO:0000256" key="4">
    <source>
        <dbReference type="ARBA" id="ARBA00022475"/>
    </source>
</evidence>
<evidence type="ECO:0000256" key="15">
    <source>
        <dbReference type="PROSITE-ProRule" id="PRU00076"/>
    </source>
</evidence>
<evidence type="ECO:0000256" key="9">
    <source>
        <dbReference type="ARBA" id="ARBA00022889"/>
    </source>
</evidence>
<evidence type="ECO:0000256" key="16">
    <source>
        <dbReference type="PROSITE-ProRule" id="PRU00803"/>
    </source>
</evidence>
<keyword evidence="6 17" id="KW-0812">Transmembrane</keyword>
<dbReference type="InterPro" id="IPR013517">
    <property type="entry name" value="FG-GAP"/>
</dbReference>
<dbReference type="PROSITE" id="PS50234">
    <property type="entry name" value="VWFA"/>
    <property type="match status" value="1"/>
</dbReference>
<dbReference type="SMART" id="SM01242">
    <property type="entry name" value="Integrin_B_tail"/>
    <property type="match status" value="3"/>
</dbReference>
<dbReference type="RefSeq" id="XP_035671818.1">
    <property type="nucleotide sequence ID" value="XM_035815925.1"/>
</dbReference>
<dbReference type="PROSITE" id="PS00022">
    <property type="entry name" value="EGF_1"/>
    <property type="match status" value="1"/>
</dbReference>
<feature type="domain" description="VWFC" evidence="20">
    <location>
        <begin position="2483"/>
        <end position="2542"/>
    </location>
</feature>
<dbReference type="InterPro" id="IPR036465">
    <property type="entry name" value="vWFA_dom_sf"/>
</dbReference>
<dbReference type="PROSITE" id="PS50853">
    <property type="entry name" value="FN3"/>
    <property type="match status" value="5"/>
</dbReference>
<dbReference type="PROSITE" id="PS51470">
    <property type="entry name" value="FG_GAP"/>
    <property type="match status" value="4"/>
</dbReference>
<dbReference type="Pfam" id="PF00362">
    <property type="entry name" value="Integrin_beta"/>
    <property type="match status" value="1"/>
</dbReference>
<dbReference type="InterPro" id="IPR036116">
    <property type="entry name" value="FN3_sf"/>
</dbReference>
<feature type="repeat" description="FG-GAP" evidence="16">
    <location>
        <begin position="31"/>
        <end position="96"/>
    </location>
</feature>
<dbReference type="Pfam" id="PF00041">
    <property type="entry name" value="fn3"/>
    <property type="match status" value="5"/>
</dbReference>
<name>A0A9J7KWG6_BRAFL</name>
<sequence length="2800" mass="305247">MAVWELLNVCPRVVLYVGLLVSLASGFNVDTLAPIVKRGEAGSLFGFSVALHRVDADNSSSTLFLVGAPQANYFDEPFLKTGMVYTCPVSTFSEDCNPLDIDSAIPQALQSLSGRWLGVTLQSAGPGRHVLVCAPRFTRWEGNDPSVKQFSRSGQARLVGRCYHLRADLSLVDAGDAGPGMWEPCNMFSGPSSGSSHCLSGIGASIFQHSNDDRVDLAMGTPTVYYSQGGMVFVRHKGDPDSLASLELENAPSIYSTEEQDREGEDGYLGFSVTVMDTTQGVKFVAGAPRAAGGKGAVVVYRWLDDESEWKTQTTIEGQQLAAGFGYALCNADVSGDSVPDLIVAAPFYFNTAGDQGGAIYVYKTSMSGNELFEGEPFSVKYGSRHSHFGLAVTNAGDLNKDGFQDIAVGAPFEGVSGTVYIIQGSANGLRTTNIQRIDGSSLPGDLGLTTFGFSLSGGLDVDGNSYPDLLVGAFKSDTVVSLRSRPIIHVQPGLSVNPPVLDMNMVLPGCAMRQGRKVPCFEVDMIFQRTATGDEAVDNRRFRVSIRLELDKPYRDRTGQMRVFFPGARKHVLQRSVRLPTASGRAKTVKVKAYIKEGVTDLSPIQVTLDYTLKVPSLSNSSTGIPPSFNMYPMLHPTSNTSVALELRIAEDKSDGFYIRGTSRPANMYISHGAGPMDFQFLYQVLNQGPKVRKSTTLYLFLPVSISNGQLFTWGSATGKDGVAEVSCKQETDEPILASDWSGKADIIGVTQANWKMVEEECIRSAASWHVYSCTIGRLAAGDEVLINLEGKAMGDVALKEVHRGNQLTFNTCAQIKSDTKSPVSKASISLLIEAKVKTLSVRQKRDAPSVWSPMPGEDMEQFGSRLCQQLGSGNCSDCLQTAFWCGWCSEQEFSGSRCDMVHRLTDRGCPTEDVMSPRSETLITRNEPDSPDNKYLFFRPQEAVMKMRPGRSLPLYFEVLPPPPPSVKAIDLYILMDMSKSMADDLFLLWDSLDKLVQTVIHGEKHVRLGFGTFVDKTVLPFTNTHNLDKPCTGCAPAFSFRHVQALTDDFSGFRRSVTEQKISGNIDTAEGLLDALMQATVCKEQIGWRHDAARLILVLTDAPFHWAGDGRLGGIVEPNDGLCHLDENGEDAESTKQDYPTVALLKDRMMDHRVSALFAVTPRRIELYEELSNLISSAPSNFSSVYRLQSDSKNIVEVVQDVLKRNLTSLLHSKFSTKLYVQSPANSTWVSLHKVSPEVETQEAEQYTANVTFLSCNGEADPVQFDIMAAGVPHSLRVTVEPICQCSCDDIQPMPSHPSCSGHGSLNGCGGCSCDPGRHGAMCECDASADADPSVCRRREGEPVCSGRGDCICGECDCSPIGPNPGKRYSGQFCECDNFSCDYYQGEVCGGPEHGRCECGQCVCEEGWTGAACECSTSVDVCRSSNGLICNDRGTCSCGVCQCQGSYRGPHCEDCPTCPGMCERLRVCGDCIARESPDCSAECGDTKITTVDELSDGFSDGVEWKLCRFKYFGNDRLDRLFVFAYGYEGNQVVLQYSSRSLSPPQIPGAPGSLQLRSVSNTILLTWTAPSVPETEVDGYQIGYGRGTPDEQFVRVGGDLRTFVLKDLEPDTEYIISLRALNRLGQGRPIYEVTNTLPIAPPDTTGPLLPPVGLKTQVLGPNTILVSWTDPDLIENQLVENRYYTVRWMAVGSPDRKTSYINTNNLEYSVTNLRQFTKYEFSVKIMEGKRQSPYSITVVNSTSQQGGPTSAEQAPGSPASLRLQPGPNSIRLVWTPPAGPATQLQGYMIGYGREVPDVEKVQVGPYVTTYVLRNLEPDTQYVVSLLAFNSIGDGAPVYETASTPPTAAPDQTGLLMSPVGVKAQVLGPNSILVSWTDPAVRDSQTPMGHVYTIRWMPFGAPDRKTFYLNSTSMESLIAGLKPYTQYEFSVKVVAGRRQSPYSLSVVNRTAQAVPGTAPQNVTVQGMEENPTQVILTWLPPTEPNGMITGYFVLYTTDPRKDVRDWAAQAALDVNSLEFKITGLEPGTRYYFIVQARNAVGYSPRSPTVVFQTIDDEKWAEEASCRQTESSPPCSGHGDCVAGFCQCHTHDDHPDSRYYGKYCECNNLGCPYSRGLRCGGHGYCDCQLEQGGNSTCVCEAGWTGPDCDCSTDPDPCRTDSGVLCNNNGACICGECQCEEPYTGPTCEDCPTCAGSCTQLRSCAECVANNRVDCDTDCGSTTTSFMDELPQGPLPAGKWKLCEFVDPEKNLPFVFSYDPDSDNIVLHFRQVEVMPSSTTPEPVSTSTEPYQQTTTVPEPDGTVSPATRTRPRSTPRPSRISRLLPCCVLSANEECQDKCGRVLLTATNNQQVLRNLISACGIPSVTDPLWSCFLRASSTAGEVEPPPTPQPLPERTATTGRLYPAPSSTTKTTTIREEDADTTVPPTTTVLPTSTTAPTTMAPTTVLTTTAKVPETNCEDEICPVTWCSYPYRPPGTCCPICEDCDYEGRFVDNGDIFVLENDVCTICLCALGWVDCSPAFCQELSCNKTIVPPGKCCPVCEDDYILLGGLPDYSPTSEVDIYGEEFDNCRPIYGPICSGHGTCVNGACQCESFPEEPEKLYYGPHCECNNFDCKSHEGQICGGHGQCECSSCLCDVGWEGSACNCSVGVENCTALNGQLCNRHGECECGACQCEAGYTGPTCEECTNCPELQCEDFETCVDCMYWELTSGCTEDCNNFESPVVMVDNLNITEELEAGRKQCQYIAEDLLDECYANYTYGYNEEGIIDIRIPSAVTCDYPDYSNYDWDFDEEDLPDFEYK</sequence>
<evidence type="ECO:0000259" key="20">
    <source>
        <dbReference type="PROSITE" id="PS50184"/>
    </source>
</evidence>
<comment type="subcellular location">
    <subcellularLocation>
        <location evidence="2 17">Cell membrane</location>
        <topology evidence="2 17">Single-pass type I membrane protein</topology>
    </subcellularLocation>
    <subcellularLocation>
        <location evidence="1">Secreted</location>
        <location evidence="1">Extracellular space</location>
    </subcellularLocation>
</comment>
<evidence type="ECO:0000256" key="1">
    <source>
        <dbReference type="ARBA" id="ARBA00004239"/>
    </source>
</evidence>
<keyword evidence="5 15" id="KW-0245">EGF-like domain</keyword>
<evidence type="ECO:0000259" key="21">
    <source>
        <dbReference type="PROSITE" id="PS50234"/>
    </source>
</evidence>
<dbReference type="InterPro" id="IPR057243">
    <property type="entry name" value="Integrin_I-EGF_CS"/>
</dbReference>
<dbReference type="InterPro" id="IPR016201">
    <property type="entry name" value="PSI"/>
</dbReference>
<evidence type="ECO:0000256" key="7">
    <source>
        <dbReference type="ARBA" id="ARBA00022729"/>
    </source>
</evidence>
<dbReference type="FunFam" id="3.40.50.410:FF:000002">
    <property type="entry name" value="Integrin beta"/>
    <property type="match status" value="1"/>
</dbReference>
<dbReference type="SMART" id="SM00214">
    <property type="entry name" value="VWC"/>
    <property type="match status" value="1"/>
</dbReference>
<dbReference type="GO" id="GO:0005886">
    <property type="term" value="C:plasma membrane"/>
    <property type="evidence" value="ECO:0007669"/>
    <property type="project" value="UniProtKB-SubCell"/>
</dbReference>
<keyword evidence="9 17" id="KW-0130">Cell adhesion</keyword>
<feature type="compositionally biased region" description="Polar residues" evidence="18">
    <location>
        <begin position="1741"/>
        <end position="1754"/>
    </location>
</feature>
<dbReference type="PROSITE" id="PS01208">
    <property type="entry name" value="VWFC_1"/>
    <property type="match status" value="1"/>
</dbReference>